<evidence type="ECO:0000313" key="2">
    <source>
        <dbReference type="Proteomes" id="UP001231616"/>
    </source>
</evidence>
<protein>
    <recommendedName>
        <fullName evidence="3">HicB family protein</fullName>
    </recommendedName>
</protein>
<dbReference type="EMBL" id="JAUZVZ010000003">
    <property type="protein sequence ID" value="MDP4535233.1"/>
    <property type="molecule type" value="Genomic_DNA"/>
</dbReference>
<name>A0ABT9GVZ6_9GAMM</name>
<gene>
    <name evidence="1" type="ORF">Q3O60_03395</name>
</gene>
<sequence>MSESYEEEFLGYTIYVEISADHYNPAYSWSVCKDDIEYDAGLSFSRDDAIADAEQVIKNLSRVK</sequence>
<dbReference type="Proteomes" id="UP001231616">
    <property type="component" value="Unassembled WGS sequence"/>
</dbReference>
<evidence type="ECO:0000313" key="1">
    <source>
        <dbReference type="EMBL" id="MDP4535233.1"/>
    </source>
</evidence>
<dbReference type="RefSeq" id="WP_305892492.1">
    <property type="nucleotide sequence ID" value="NZ_JAUZVZ010000003.1"/>
</dbReference>
<keyword evidence="2" id="KW-1185">Reference proteome</keyword>
<reference evidence="1 2" key="1">
    <citation type="submission" date="2023-08" db="EMBL/GenBank/DDBJ databases">
        <authorList>
            <person name="Joshi A."/>
            <person name="Thite S."/>
        </authorList>
    </citation>
    <scope>NUCLEOTIDE SEQUENCE [LARGE SCALE GENOMIC DNA]</scope>
    <source>
        <strain evidence="1 2">AC40</strain>
    </source>
</reference>
<evidence type="ECO:0008006" key="3">
    <source>
        <dbReference type="Google" id="ProtNLM"/>
    </source>
</evidence>
<proteinExistence type="predicted"/>
<accession>A0ABT9GVZ6</accession>
<comment type="caution">
    <text evidence="1">The sequence shown here is derived from an EMBL/GenBank/DDBJ whole genome shotgun (WGS) entry which is preliminary data.</text>
</comment>
<organism evidence="1 2">
    <name type="scientific">Alkalimonas collagenimarina</name>
    <dbReference type="NCBI Taxonomy" id="400390"/>
    <lineage>
        <taxon>Bacteria</taxon>
        <taxon>Pseudomonadati</taxon>
        <taxon>Pseudomonadota</taxon>
        <taxon>Gammaproteobacteria</taxon>
        <taxon>Alkalimonas</taxon>
    </lineage>
</organism>